<dbReference type="InterPro" id="IPR013087">
    <property type="entry name" value="Znf_C2H2_type"/>
</dbReference>
<dbReference type="WBParaSite" id="HPBE_0000753701-mRNA-1">
    <property type="protein sequence ID" value="HPBE_0000753701-mRNA-1"/>
    <property type="gene ID" value="HPBE_0000753701"/>
</dbReference>
<protein>
    <submittedName>
        <fullName evidence="4">C2H2-type domain-containing protein</fullName>
    </submittedName>
</protein>
<dbReference type="Gene3D" id="3.30.160.60">
    <property type="entry name" value="Classic Zinc Finger"/>
    <property type="match status" value="1"/>
</dbReference>
<proteinExistence type="predicted"/>
<feature type="domain" description="C2H2-type" evidence="1">
    <location>
        <begin position="90"/>
        <end position="111"/>
    </location>
</feature>
<dbReference type="SMART" id="SM00355">
    <property type="entry name" value="ZnF_C2H2"/>
    <property type="match status" value="3"/>
</dbReference>
<name>A0A183FK95_HELPZ</name>
<dbReference type="PANTHER" id="PTHR33936">
    <property type="entry name" value="PROTEIN CBG17840"/>
    <property type="match status" value="1"/>
</dbReference>
<dbReference type="PANTHER" id="PTHR33936:SF24">
    <property type="entry name" value="C2H2-TYPE DOMAIN-CONTAINING PROTEIN"/>
    <property type="match status" value="1"/>
</dbReference>
<dbReference type="AlphaFoldDB" id="A0A183FK95"/>
<reference evidence="4" key="2">
    <citation type="submission" date="2019-09" db="UniProtKB">
        <authorList>
            <consortium name="WormBaseParasite"/>
        </authorList>
    </citation>
    <scope>IDENTIFICATION</scope>
</reference>
<dbReference type="OrthoDB" id="5870050at2759"/>
<evidence type="ECO:0000259" key="1">
    <source>
        <dbReference type="PROSITE" id="PS00028"/>
    </source>
</evidence>
<reference evidence="2 3" key="1">
    <citation type="submission" date="2018-11" db="EMBL/GenBank/DDBJ databases">
        <authorList>
            <consortium name="Pathogen Informatics"/>
        </authorList>
    </citation>
    <scope>NUCLEOTIDE SEQUENCE [LARGE SCALE GENOMIC DNA]</scope>
</reference>
<accession>A0A3P8BKW5</accession>
<evidence type="ECO:0000313" key="4">
    <source>
        <dbReference type="WBParaSite" id="HPBE_0000753701-mRNA-1"/>
    </source>
</evidence>
<gene>
    <name evidence="2" type="ORF">HPBE_LOCUS7538</name>
</gene>
<dbReference type="Proteomes" id="UP000050761">
    <property type="component" value="Unassembled WGS sequence"/>
</dbReference>
<keyword evidence="3" id="KW-1185">Reference proteome</keyword>
<dbReference type="InterPro" id="IPR052797">
    <property type="entry name" value="RegFact_GeneExpr_CellDeath"/>
</dbReference>
<organism evidence="3 4">
    <name type="scientific">Heligmosomoides polygyrus</name>
    <name type="common">Parasitic roundworm</name>
    <dbReference type="NCBI Taxonomy" id="6339"/>
    <lineage>
        <taxon>Eukaryota</taxon>
        <taxon>Metazoa</taxon>
        <taxon>Ecdysozoa</taxon>
        <taxon>Nematoda</taxon>
        <taxon>Chromadorea</taxon>
        <taxon>Rhabditida</taxon>
        <taxon>Rhabditina</taxon>
        <taxon>Rhabditomorpha</taxon>
        <taxon>Strongyloidea</taxon>
        <taxon>Heligmosomidae</taxon>
        <taxon>Heligmosomoides</taxon>
    </lineage>
</organism>
<evidence type="ECO:0000313" key="2">
    <source>
        <dbReference type="EMBL" id="VDO72662.1"/>
    </source>
</evidence>
<dbReference type="EMBL" id="UZAH01025913">
    <property type="protein sequence ID" value="VDO72662.1"/>
    <property type="molecule type" value="Genomic_DNA"/>
</dbReference>
<sequence length="295" mass="34054">MERCPKCSVETQKKHFTAHLRNVHHLSPEEIKLLRAQMKQAEAEKGGKITFVCEEYDSVFTTKRGLKIHKDSKHPSDVEGEVEEVVQPTCCLCDSSFTAQKELAEHCKQAHFDDGAEGTPQDYTVHDVTFSNSEEYKDWLKKMCDLYITSFSCRTSKTGKLFYMRAFLNVRENDDGSVHAVGSFRHIGHKVEQALLKWRQDQLEYLKCLLEDFSVDYIIQKMRKDYKMEQSKLYFVTKRDLGNIITTSGLTPGLRHKRYLTSVSMRVAEQNTDDPLLANAFPPKRKRTRIGLVCT</sequence>
<accession>A0A183FK95</accession>
<dbReference type="PROSITE" id="PS00028">
    <property type="entry name" value="ZINC_FINGER_C2H2_1"/>
    <property type="match status" value="1"/>
</dbReference>
<evidence type="ECO:0000313" key="3">
    <source>
        <dbReference type="Proteomes" id="UP000050761"/>
    </source>
</evidence>